<organism evidence="1 2">
    <name type="scientific">Sphingomonas japonica</name>
    <dbReference type="NCBI Taxonomy" id="511662"/>
    <lineage>
        <taxon>Bacteria</taxon>
        <taxon>Pseudomonadati</taxon>
        <taxon>Pseudomonadota</taxon>
        <taxon>Alphaproteobacteria</taxon>
        <taxon>Sphingomonadales</taxon>
        <taxon>Sphingomonadaceae</taxon>
        <taxon>Sphingomonas</taxon>
    </lineage>
</organism>
<dbReference type="Proteomes" id="UP000788153">
    <property type="component" value="Unassembled WGS sequence"/>
</dbReference>
<proteinExistence type="predicted"/>
<dbReference type="EMBL" id="JAASQP010000001">
    <property type="protein sequence ID" value="NIJ24095.1"/>
    <property type="molecule type" value="Genomic_DNA"/>
</dbReference>
<protein>
    <submittedName>
        <fullName evidence="1">Uncharacterized protein</fullName>
    </submittedName>
</protein>
<accession>A0ABX0U0J9</accession>
<name>A0ABX0U0J9_9SPHN</name>
<keyword evidence="2" id="KW-1185">Reference proteome</keyword>
<sequence>MEMKQERTLREHVAYLAIDWNEREGQHFAGADAAEFGAMVTTAHVIHDEARIALQRWIDAARRAGMSWAEIGGLIGISKQAAQQRFGGKTDGPAAEGELIEIGGMTAFNEESELARAGRDGLELAGVGFLRLWLSRSDRRWEYRRVTALSPVAALRQVSGPGWQHAASWFPFHYLKREIPDA</sequence>
<dbReference type="RefSeq" id="WP_140046478.1">
    <property type="nucleotide sequence ID" value="NZ_BAAAEV010000001.1"/>
</dbReference>
<reference evidence="1 2" key="1">
    <citation type="submission" date="2020-03" db="EMBL/GenBank/DDBJ databases">
        <title>Genomic Encyclopedia of Type Strains, Phase IV (KMG-IV): sequencing the most valuable type-strain genomes for metagenomic binning, comparative biology and taxonomic classification.</title>
        <authorList>
            <person name="Goeker M."/>
        </authorList>
    </citation>
    <scope>NUCLEOTIDE SEQUENCE [LARGE SCALE GENOMIC DNA]</scope>
    <source>
        <strain evidence="1 2">DSM 22753</strain>
    </source>
</reference>
<comment type="caution">
    <text evidence="1">The sequence shown here is derived from an EMBL/GenBank/DDBJ whole genome shotgun (WGS) entry which is preliminary data.</text>
</comment>
<evidence type="ECO:0000313" key="2">
    <source>
        <dbReference type="Proteomes" id="UP000788153"/>
    </source>
</evidence>
<gene>
    <name evidence="1" type="ORF">FHT01_001637</name>
</gene>
<evidence type="ECO:0000313" key="1">
    <source>
        <dbReference type="EMBL" id="NIJ24095.1"/>
    </source>
</evidence>